<evidence type="ECO:0000259" key="2">
    <source>
        <dbReference type="Pfam" id="PF20149"/>
    </source>
</evidence>
<accession>A0A8H7DGX3</accession>
<gene>
    <name evidence="3" type="ORF">MSAN_00478500</name>
</gene>
<name>A0A8H7DGX3_9AGAR</name>
<dbReference type="EMBL" id="JACAZH010000003">
    <property type="protein sequence ID" value="KAF7372732.1"/>
    <property type="molecule type" value="Genomic_DNA"/>
</dbReference>
<dbReference type="Proteomes" id="UP000623467">
    <property type="component" value="Unassembled WGS sequence"/>
</dbReference>
<protein>
    <recommendedName>
        <fullName evidence="2">DUF6532 domain-containing protein</fullName>
    </recommendedName>
</protein>
<evidence type="ECO:0000313" key="4">
    <source>
        <dbReference type="Proteomes" id="UP000623467"/>
    </source>
</evidence>
<feature type="compositionally biased region" description="Basic and acidic residues" evidence="1">
    <location>
        <begin position="1"/>
        <end position="16"/>
    </location>
</feature>
<organism evidence="3 4">
    <name type="scientific">Mycena sanguinolenta</name>
    <dbReference type="NCBI Taxonomy" id="230812"/>
    <lineage>
        <taxon>Eukaryota</taxon>
        <taxon>Fungi</taxon>
        <taxon>Dikarya</taxon>
        <taxon>Basidiomycota</taxon>
        <taxon>Agaricomycotina</taxon>
        <taxon>Agaricomycetes</taxon>
        <taxon>Agaricomycetidae</taxon>
        <taxon>Agaricales</taxon>
        <taxon>Marasmiineae</taxon>
        <taxon>Mycenaceae</taxon>
        <taxon>Mycena</taxon>
    </lineage>
</organism>
<comment type="caution">
    <text evidence="3">The sequence shown here is derived from an EMBL/GenBank/DDBJ whole genome shotgun (WGS) entry which is preliminary data.</text>
</comment>
<proteinExistence type="predicted"/>
<feature type="compositionally biased region" description="Low complexity" evidence="1">
    <location>
        <begin position="111"/>
        <end position="120"/>
    </location>
</feature>
<reference evidence="3" key="1">
    <citation type="submission" date="2020-05" db="EMBL/GenBank/DDBJ databases">
        <title>Mycena genomes resolve the evolution of fungal bioluminescence.</title>
        <authorList>
            <person name="Tsai I.J."/>
        </authorList>
    </citation>
    <scope>NUCLEOTIDE SEQUENCE</scope>
    <source>
        <strain evidence="3">160909Yilan</strain>
    </source>
</reference>
<dbReference type="Pfam" id="PF20149">
    <property type="entry name" value="DUF6532"/>
    <property type="match status" value="1"/>
</dbReference>
<keyword evidence="4" id="KW-1185">Reference proteome</keyword>
<evidence type="ECO:0000256" key="1">
    <source>
        <dbReference type="SAM" id="MobiDB-lite"/>
    </source>
</evidence>
<evidence type="ECO:0000313" key="3">
    <source>
        <dbReference type="EMBL" id="KAF7372732.1"/>
    </source>
</evidence>
<feature type="domain" description="DUF6532" evidence="2">
    <location>
        <begin position="205"/>
        <end position="397"/>
    </location>
</feature>
<dbReference type="OrthoDB" id="3268768at2759"/>
<feature type="region of interest" description="Disordered" evidence="1">
    <location>
        <begin position="1"/>
        <end position="176"/>
    </location>
</feature>
<sequence length="457" mass="50639">MELKLKKAQKDLDKAKRQLHKQNKAAAQQTADDNGLGSEEPQSEPDGDVITFQSSSIRPLAPLPMERPRLTSVVKKTKQTAHAPPKTSSRAFLNLPEDPGHGNASDDSDSDSPTSSTVHPSSEDAMPSDMDLNAPEAGAERDSHTHGTTPPVASRKRTSNDTPPAAPPAKRHRREAQFADTYKAGNKGKPKAADYEAVVQALLLRAMQEYSLRIIILDTFPDIGTQATRAKECFKNVCRGTNEHFKIDARMIKLIGKRGSHIRSQIVTAVWNLFAKHYNFNRTSTSSVAIKFNRDLANKLNDGAAFHYKNVDDMTGYASNAIFSDIRGAFLFKNKSALAAIFPSQFKSYPLPALALEFLCLDHCISEWSTGRFVAAEFKEKDLSKKYRTHLNDITTWAEMNKAVVNNLHLKWYTRTSQTISGPSTDVTTNIDEARADALREELERHTGLTDSEAEAE</sequence>
<dbReference type="InterPro" id="IPR045341">
    <property type="entry name" value="DUF6532"/>
</dbReference>
<dbReference type="AlphaFoldDB" id="A0A8H7DGX3"/>